<sequence length="204" mass="21747">MQQTDTTRFVHGEIMAPGSIRQEPHAASLSCDVIEADFETLPEIAGRDTEPSFTAKREMAGLSMLTSSGLSAPRERKRGGPLFWAAGLFLILGAFWVSGGHSFVEGRSFASGVASMRLVDVQSRVERYGERALLIVDGAALNDGGAAAAVPGLAIDVHSDDGSTTRYFLGTNDLLLEPGARFPFSSRLVAPREGVKSVSVTFRS</sequence>
<feature type="transmembrane region" description="Helical" evidence="1">
    <location>
        <begin position="82"/>
        <end position="99"/>
    </location>
</feature>
<dbReference type="PATRIC" id="fig|1231190.3.peg.4338"/>
<evidence type="ECO:0008006" key="4">
    <source>
        <dbReference type="Google" id="ProtNLM"/>
    </source>
</evidence>
<reference evidence="2 3" key="1">
    <citation type="journal article" date="2012" name="J. Bacteriol.">
        <title>Genome Sequence of Nitratireductor indicus Type Strain C115.</title>
        <authorList>
            <person name="Lai Q."/>
            <person name="Li G."/>
            <person name="Yu Z."/>
            <person name="Shao Z."/>
        </authorList>
    </citation>
    <scope>NUCLEOTIDE SEQUENCE [LARGE SCALE GENOMIC DNA]</scope>
    <source>
        <strain evidence="2 3">C115</strain>
    </source>
</reference>
<keyword evidence="3" id="KW-1185">Reference proteome</keyword>
<organism evidence="2 3">
    <name type="scientific">Nitratireductor indicus C115</name>
    <dbReference type="NCBI Taxonomy" id="1231190"/>
    <lineage>
        <taxon>Bacteria</taxon>
        <taxon>Pseudomonadati</taxon>
        <taxon>Pseudomonadota</taxon>
        <taxon>Alphaproteobacteria</taxon>
        <taxon>Hyphomicrobiales</taxon>
        <taxon>Phyllobacteriaceae</taxon>
        <taxon>Nitratireductor</taxon>
    </lineage>
</organism>
<proteinExistence type="predicted"/>
<dbReference type="AlphaFoldDB" id="K2NRE1"/>
<evidence type="ECO:0000313" key="2">
    <source>
        <dbReference type="EMBL" id="EKF40414.1"/>
    </source>
</evidence>
<dbReference type="RefSeq" id="WP_009452421.1">
    <property type="nucleotide sequence ID" value="NZ_AMSI01000018.1"/>
</dbReference>
<keyword evidence="1" id="KW-0472">Membrane</keyword>
<dbReference type="Proteomes" id="UP000007374">
    <property type="component" value="Unassembled WGS sequence"/>
</dbReference>
<protein>
    <recommendedName>
        <fullName evidence="4">DUF3426 domain-containing protein</fullName>
    </recommendedName>
</protein>
<evidence type="ECO:0000313" key="3">
    <source>
        <dbReference type="Proteomes" id="UP000007374"/>
    </source>
</evidence>
<dbReference type="EMBL" id="AMSI01000018">
    <property type="protein sequence ID" value="EKF40414.1"/>
    <property type="molecule type" value="Genomic_DNA"/>
</dbReference>
<comment type="caution">
    <text evidence="2">The sequence shown here is derived from an EMBL/GenBank/DDBJ whole genome shotgun (WGS) entry which is preliminary data.</text>
</comment>
<accession>K2NRE1</accession>
<dbReference type="STRING" id="721133.SAMN05216176_11462"/>
<gene>
    <name evidence="2" type="ORF">NA8A_20987</name>
</gene>
<dbReference type="eggNOG" id="ENOG5031BNY">
    <property type="taxonomic scope" value="Bacteria"/>
</dbReference>
<keyword evidence="1" id="KW-1133">Transmembrane helix</keyword>
<name>K2NRE1_9HYPH</name>
<keyword evidence="1" id="KW-0812">Transmembrane</keyword>
<evidence type="ECO:0000256" key="1">
    <source>
        <dbReference type="SAM" id="Phobius"/>
    </source>
</evidence>
<dbReference type="OrthoDB" id="8029632at2"/>